<evidence type="ECO:0000313" key="1">
    <source>
        <dbReference type="EMBL" id="PQV55445.1"/>
    </source>
</evidence>
<organism evidence="1 2">
    <name type="scientific">Albidovulum denitrificans</name>
    <dbReference type="NCBI Taxonomy" id="404881"/>
    <lineage>
        <taxon>Bacteria</taxon>
        <taxon>Pseudomonadati</taxon>
        <taxon>Pseudomonadota</taxon>
        <taxon>Alphaproteobacteria</taxon>
        <taxon>Rhodobacterales</taxon>
        <taxon>Paracoccaceae</taxon>
        <taxon>Albidovulum</taxon>
    </lineage>
</organism>
<protein>
    <recommendedName>
        <fullName evidence="3">Type II toxin-antitoxin system RelE/ParE family toxin</fullName>
    </recommendedName>
</protein>
<dbReference type="Proteomes" id="UP000238338">
    <property type="component" value="Unassembled WGS sequence"/>
</dbReference>
<keyword evidence="2" id="KW-1185">Reference proteome</keyword>
<accession>A0A2S8S3T1</accession>
<comment type="caution">
    <text evidence="1">The sequence shown here is derived from an EMBL/GenBank/DDBJ whole genome shotgun (WGS) entry which is preliminary data.</text>
</comment>
<reference evidence="1 2" key="1">
    <citation type="submission" date="2018-02" db="EMBL/GenBank/DDBJ databases">
        <title>Genomic Encyclopedia of Archaeal and Bacterial Type Strains, Phase II (KMG-II): from individual species to whole genera.</title>
        <authorList>
            <person name="Goeker M."/>
        </authorList>
    </citation>
    <scope>NUCLEOTIDE SEQUENCE [LARGE SCALE GENOMIC DNA]</scope>
    <source>
        <strain evidence="1 2">DSM 18921</strain>
    </source>
</reference>
<dbReference type="RefSeq" id="WP_105515974.1">
    <property type="nucleotide sequence ID" value="NZ_PVEP01000009.1"/>
</dbReference>
<dbReference type="AlphaFoldDB" id="A0A2S8S3T1"/>
<dbReference type="EMBL" id="PVEP01000009">
    <property type="protein sequence ID" value="PQV55445.1"/>
    <property type="molecule type" value="Genomic_DNA"/>
</dbReference>
<gene>
    <name evidence="1" type="ORF">LX70_03406</name>
</gene>
<evidence type="ECO:0000313" key="2">
    <source>
        <dbReference type="Proteomes" id="UP000238338"/>
    </source>
</evidence>
<name>A0A2S8S3T1_9RHOB</name>
<evidence type="ECO:0008006" key="3">
    <source>
        <dbReference type="Google" id="ProtNLM"/>
    </source>
</evidence>
<sequence length="110" mass="12178">MRIVRHPLVDQDLAALLDHIVEVTGGDFHAADLRLDEVDDLIEDISANPMSGVRLAQPLDGWLVRHGGRGHRLTVVFRADLDRNCVFVAIVAFGGQDWMTEGETRKSFSG</sequence>
<proteinExistence type="predicted"/>
<dbReference type="OrthoDB" id="9814952at2"/>